<dbReference type="Gene3D" id="3.40.1010.10">
    <property type="entry name" value="Cobalt-precorrin-4 Transmethylase, Domain 1"/>
    <property type="match status" value="1"/>
</dbReference>
<dbReference type="PANTHER" id="PTHR46111:SF2">
    <property type="entry name" value="SAM-DEPENDENT METHYLTRANSFERASE"/>
    <property type="match status" value="1"/>
</dbReference>
<organism evidence="7 8">
    <name type="scientific">Fodinibius roseus</name>
    <dbReference type="NCBI Taxonomy" id="1194090"/>
    <lineage>
        <taxon>Bacteria</taxon>
        <taxon>Pseudomonadati</taxon>
        <taxon>Balneolota</taxon>
        <taxon>Balneolia</taxon>
        <taxon>Balneolales</taxon>
        <taxon>Balneolaceae</taxon>
        <taxon>Fodinibius</taxon>
    </lineage>
</organism>
<dbReference type="InterPro" id="IPR000878">
    <property type="entry name" value="4pyrrol_Mease"/>
</dbReference>
<gene>
    <name evidence="7" type="ORF">SAMN05443144_10498</name>
</gene>
<evidence type="ECO:0000256" key="4">
    <source>
        <dbReference type="ARBA" id="ARBA00022679"/>
    </source>
</evidence>
<dbReference type="PIRSF" id="PIRSF005917">
    <property type="entry name" value="MTase_YraL"/>
    <property type="match status" value="1"/>
</dbReference>
<evidence type="ECO:0000313" key="7">
    <source>
        <dbReference type="EMBL" id="SHE91599.1"/>
    </source>
</evidence>
<protein>
    <submittedName>
        <fullName evidence="7">16S rRNA (Cytidine1402-2'-O)-methyltransferase</fullName>
    </submittedName>
</protein>
<dbReference type="RefSeq" id="WP_073060124.1">
    <property type="nucleotide sequence ID" value="NZ_FQUS01000004.1"/>
</dbReference>
<keyword evidence="1" id="KW-0963">Cytoplasm</keyword>
<sequence>MKNNRSSSARGTLYLVPNTLGKTPENNTIPEYVLNIIRRLDVLIVENIQTASRYLQWVGDTIPDYEIDFLLLNKKTPVHEIASFLDPLKQGRDAGLLSEAGCPVIADPGSELVKMAHAQDIHVSPLVGPSSILLALMGSGFNGQEFAFHGYLPIDRNKRRQALLKLEQKARNSAQTQIFMEAPHRNDAIVKNIIAHCRDDTRFCTATNLTLPDERIISQPVRHWKQGSIPAIHKEPTIFLLSS</sequence>
<keyword evidence="2" id="KW-0698">rRNA processing</keyword>
<dbReference type="EMBL" id="FQUS01000004">
    <property type="protein sequence ID" value="SHE91599.1"/>
    <property type="molecule type" value="Genomic_DNA"/>
</dbReference>
<dbReference type="InterPro" id="IPR014777">
    <property type="entry name" value="4pyrrole_Mease_sub1"/>
</dbReference>
<dbReference type="PANTHER" id="PTHR46111">
    <property type="entry name" value="RIBOSOMAL RNA SMALL SUBUNIT METHYLTRANSFERASE I"/>
    <property type="match status" value="1"/>
</dbReference>
<dbReference type="STRING" id="1194090.SAMN05443144_10498"/>
<keyword evidence="4 7" id="KW-0808">Transferase</keyword>
<dbReference type="InterPro" id="IPR008189">
    <property type="entry name" value="rRNA_ssu_MeTfrase_I"/>
</dbReference>
<name>A0A1M4XDD1_9BACT</name>
<dbReference type="GO" id="GO:0008168">
    <property type="term" value="F:methyltransferase activity"/>
    <property type="evidence" value="ECO:0007669"/>
    <property type="project" value="UniProtKB-KW"/>
</dbReference>
<feature type="domain" description="Tetrapyrrole methylase" evidence="6">
    <location>
        <begin position="33"/>
        <end position="221"/>
    </location>
</feature>
<dbReference type="GO" id="GO:0032259">
    <property type="term" value="P:methylation"/>
    <property type="evidence" value="ECO:0007669"/>
    <property type="project" value="UniProtKB-KW"/>
</dbReference>
<evidence type="ECO:0000256" key="5">
    <source>
        <dbReference type="ARBA" id="ARBA00022691"/>
    </source>
</evidence>
<dbReference type="OrthoDB" id="7061662at2"/>
<evidence type="ECO:0000259" key="6">
    <source>
        <dbReference type="Pfam" id="PF00590"/>
    </source>
</evidence>
<evidence type="ECO:0000256" key="2">
    <source>
        <dbReference type="ARBA" id="ARBA00022552"/>
    </source>
</evidence>
<dbReference type="CDD" id="cd11649">
    <property type="entry name" value="RsmI_like"/>
    <property type="match status" value="1"/>
</dbReference>
<dbReference type="AlphaFoldDB" id="A0A1M4XDD1"/>
<reference evidence="7 8" key="1">
    <citation type="submission" date="2016-11" db="EMBL/GenBank/DDBJ databases">
        <authorList>
            <person name="Jaros S."/>
            <person name="Januszkiewicz K."/>
            <person name="Wedrychowicz H."/>
        </authorList>
    </citation>
    <scope>NUCLEOTIDE SEQUENCE [LARGE SCALE GENOMIC DNA]</scope>
    <source>
        <strain evidence="7 8">DSM 21986</strain>
    </source>
</reference>
<proteinExistence type="predicted"/>
<dbReference type="InterPro" id="IPR014776">
    <property type="entry name" value="4pyrrole_Mease_sub2"/>
</dbReference>
<evidence type="ECO:0000256" key="3">
    <source>
        <dbReference type="ARBA" id="ARBA00022603"/>
    </source>
</evidence>
<dbReference type="Proteomes" id="UP000184041">
    <property type="component" value="Unassembled WGS sequence"/>
</dbReference>
<dbReference type="Gene3D" id="3.30.950.10">
    <property type="entry name" value="Methyltransferase, Cobalt-precorrin-4 Transmethylase, Domain 2"/>
    <property type="match status" value="1"/>
</dbReference>
<dbReference type="Pfam" id="PF00590">
    <property type="entry name" value="TP_methylase"/>
    <property type="match status" value="1"/>
</dbReference>
<dbReference type="GO" id="GO:0006364">
    <property type="term" value="P:rRNA processing"/>
    <property type="evidence" value="ECO:0007669"/>
    <property type="project" value="UniProtKB-KW"/>
</dbReference>
<evidence type="ECO:0000313" key="8">
    <source>
        <dbReference type="Proteomes" id="UP000184041"/>
    </source>
</evidence>
<keyword evidence="5" id="KW-0949">S-adenosyl-L-methionine</keyword>
<evidence type="ECO:0000256" key="1">
    <source>
        <dbReference type="ARBA" id="ARBA00022490"/>
    </source>
</evidence>
<dbReference type="InterPro" id="IPR035996">
    <property type="entry name" value="4pyrrol_Methylase_sf"/>
</dbReference>
<keyword evidence="3 7" id="KW-0489">Methyltransferase</keyword>
<accession>A0A1M4XDD1</accession>
<dbReference type="SUPFAM" id="SSF53790">
    <property type="entry name" value="Tetrapyrrole methylase"/>
    <property type="match status" value="1"/>
</dbReference>
<keyword evidence="8" id="KW-1185">Reference proteome</keyword>